<dbReference type="GO" id="GO:0003700">
    <property type="term" value="F:DNA-binding transcription factor activity"/>
    <property type="evidence" value="ECO:0007669"/>
    <property type="project" value="TreeGrafter"/>
</dbReference>
<evidence type="ECO:0000313" key="7">
    <source>
        <dbReference type="Proteomes" id="UP000320216"/>
    </source>
</evidence>
<protein>
    <submittedName>
        <fullName evidence="6">TetR family transcriptional regulator</fullName>
    </submittedName>
</protein>
<keyword evidence="3" id="KW-0804">Transcription</keyword>
<proteinExistence type="predicted"/>
<feature type="domain" description="HTH tetR-type" evidence="5">
    <location>
        <begin position="20"/>
        <end position="80"/>
    </location>
</feature>
<dbReference type="InterPro" id="IPR050109">
    <property type="entry name" value="HTH-type_TetR-like_transc_reg"/>
</dbReference>
<dbReference type="RefSeq" id="WP_146322366.1">
    <property type="nucleotide sequence ID" value="NZ_CP042305.1"/>
</dbReference>
<keyword evidence="7" id="KW-1185">Reference proteome</keyword>
<evidence type="ECO:0000256" key="3">
    <source>
        <dbReference type="ARBA" id="ARBA00023163"/>
    </source>
</evidence>
<dbReference type="Gene3D" id="1.10.10.60">
    <property type="entry name" value="Homeodomain-like"/>
    <property type="match status" value="1"/>
</dbReference>
<dbReference type="PROSITE" id="PS01081">
    <property type="entry name" value="HTH_TETR_1"/>
    <property type="match status" value="1"/>
</dbReference>
<sequence>MSVATPTPISRGGVRERKRIATRIAIQRAVLSLSLERGFDGVTVEEISHEAGVSPRTFFNYFPTKEAAVVGDVPEMPSGDAVERFIAAGPAQPVLDGIRDLLLSTADRESNPDAAGIETLRRRLLREHPHLFTIRMVSMKQLERELFEVVERRLVHDDPELAHDGERLQSRARLVTYVAFAAIRHAWSCWAEAGGRGALADRLVDSFAEMHELAGESR</sequence>
<dbReference type="PANTHER" id="PTHR30055:SF238">
    <property type="entry name" value="MYCOFACTOCIN BIOSYNTHESIS TRANSCRIPTIONAL REGULATOR MFTR-RELATED"/>
    <property type="match status" value="1"/>
</dbReference>
<gene>
    <name evidence="6" type="ORF">FPZ11_17815</name>
</gene>
<dbReference type="Proteomes" id="UP000320216">
    <property type="component" value="Chromosome"/>
</dbReference>
<dbReference type="SUPFAM" id="SSF46689">
    <property type="entry name" value="Homeodomain-like"/>
    <property type="match status" value="1"/>
</dbReference>
<dbReference type="OrthoDB" id="8688418at2"/>
<evidence type="ECO:0000256" key="4">
    <source>
        <dbReference type="PROSITE-ProRule" id="PRU00335"/>
    </source>
</evidence>
<dbReference type="Pfam" id="PF00440">
    <property type="entry name" value="TetR_N"/>
    <property type="match status" value="1"/>
</dbReference>
<evidence type="ECO:0000313" key="6">
    <source>
        <dbReference type="EMBL" id="QDZ16362.1"/>
    </source>
</evidence>
<evidence type="ECO:0000256" key="1">
    <source>
        <dbReference type="ARBA" id="ARBA00023015"/>
    </source>
</evidence>
<accession>A0A5B8M9Q8</accession>
<dbReference type="InterPro" id="IPR009057">
    <property type="entry name" value="Homeodomain-like_sf"/>
</dbReference>
<dbReference type="EMBL" id="CP042305">
    <property type="protein sequence ID" value="QDZ16362.1"/>
    <property type="molecule type" value="Genomic_DNA"/>
</dbReference>
<keyword evidence="2 4" id="KW-0238">DNA-binding</keyword>
<dbReference type="PROSITE" id="PS50977">
    <property type="entry name" value="HTH_TETR_2"/>
    <property type="match status" value="1"/>
</dbReference>
<feature type="DNA-binding region" description="H-T-H motif" evidence="4">
    <location>
        <begin position="43"/>
        <end position="62"/>
    </location>
</feature>
<dbReference type="PANTHER" id="PTHR30055">
    <property type="entry name" value="HTH-TYPE TRANSCRIPTIONAL REGULATOR RUTR"/>
    <property type="match status" value="1"/>
</dbReference>
<keyword evidence="1" id="KW-0805">Transcription regulation</keyword>
<dbReference type="AlphaFoldDB" id="A0A5B8M9Q8"/>
<dbReference type="InterPro" id="IPR001647">
    <property type="entry name" value="HTH_TetR"/>
</dbReference>
<dbReference type="Gene3D" id="1.10.357.10">
    <property type="entry name" value="Tetracycline Repressor, domain 2"/>
    <property type="match status" value="1"/>
</dbReference>
<reference evidence="6 7" key="1">
    <citation type="submission" date="2019-07" db="EMBL/GenBank/DDBJ databases">
        <title>Full genome sequence of Humibacter sp. WJ7-1.</title>
        <authorList>
            <person name="Im W.-T."/>
        </authorList>
    </citation>
    <scope>NUCLEOTIDE SEQUENCE [LARGE SCALE GENOMIC DNA]</scope>
    <source>
        <strain evidence="6 7">WJ7-1</strain>
    </source>
</reference>
<name>A0A5B8M9Q8_9MICO</name>
<dbReference type="KEGG" id="huw:FPZ11_17815"/>
<dbReference type="GO" id="GO:0000976">
    <property type="term" value="F:transcription cis-regulatory region binding"/>
    <property type="evidence" value="ECO:0007669"/>
    <property type="project" value="TreeGrafter"/>
</dbReference>
<evidence type="ECO:0000259" key="5">
    <source>
        <dbReference type="PROSITE" id="PS50977"/>
    </source>
</evidence>
<dbReference type="InterPro" id="IPR023772">
    <property type="entry name" value="DNA-bd_HTH_TetR-type_CS"/>
</dbReference>
<organism evidence="6 7">
    <name type="scientific">Humibacter ginsenosidimutans</name>
    <dbReference type="NCBI Taxonomy" id="2599293"/>
    <lineage>
        <taxon>Bacteria</taxon>
        <taxon>Bacillati</taxon>
        <taxon>Actinomycetota</taxon>
        <taxon>Actinomycetes</taxon>
        <taxon>Micrococcales</taxon>
        <taxon>Microbacteriaceae</taxon>
        <taxon>Humibacter</taxon>
    </lineage>
</organism>
<evidence type="ECO:0000256" key="2">
    <source>
        <dbReference type="ARBA" id="ARBA00023125"/>
    </source>
</evidence>